<dbReference type="HOGENOM" id="CLU_547454_0_0_1"/>
<protein>
    <submittedName>
        <fullName evidence="1">Uncharacterized protein</fullName>
    </submittedName>
</protein>
<evidence type="ECO:0000313" key="2">
    <source>
        <dbReference type="Proteomes" id="UP000000707"/>
    </source>
</evidence>
<reference evidence="1 2" key="1">
    <citation type="journal article" date="2011" name="Proc. Natl. Acad. Sci. U.S.A.">
        <title>Comparative genomics of xylose-fermenting fungi for enhanced biofuel production.</title>
        <authorList>
            <person name="Wohlbach D.J."/>
            <person name="Kuo A."/>
            <person name="Sato T.K."/>
            <person name="Potts K.M."/>
            <person name="Salamov A.A."/>
            <person name="LaButti K.M."/>
            <person name="Sun H."/>
            <person name="Clum A."/>
            <person name="Pangilinan J.L."/>
            <person name="Lindquist E.A."/>
            <person name="Lucas S."/>
            <person name="Lapidus A."/>
            <person name="Jin M."/>
            <person name="Gunawan C."/>
            <person name="Balan V."/>
            <person name="Dale B.E."/>
            <person name="Jeffries T.W."/>
            <person name="Zinkel R."/>
            <person name="Barry K.W."/>
            <person name="Grigoriev I.V."/>
            <person name="Gasch A.P."/>
        </authorList>
    </citation>
    <scope>NUCLEOTIDE SEQUENCE [LARGE SCALE GENOMIC DNA]</scope>
    <source>
        <strain evidence="2">ATCC 10573 / BCRC 21748 / CBS 615 / JCM 9827 / NBRC 10315 / NRRL Y-1498 / VKM Y-70</strain>
    </source>
</reference>
<sequence>MAKIPARLQSSVLVDVPEETRSSVLLNVQLQLMLKRQDPTVATFILENIQSPLNHGLLEVFFFNYLNAENFVSLVSLLELCIEDKQFIPSNALWSRYLSLTCEVFSLEGAKLIFHNVIDDYKFVVQDCSAYNSTHPVPFLVSPDSLSTLAMIFQKNSEPQYIIFLRDYFRRFYSLYGHRTTFKSISISLVEAYCGAGDAVNALRSFKYLCMLFRDHSNFQARSDYLETIYSILNDTSRWRVNNIRTNGVQYPDWPEELKSEDDKLQDSEVKGSLFRPIDAKSNSTRVFATLDGSIQLNDLPMFDEFITKTVLKHMQSDSTQKIPTLMKLIKSNHYMLTTFIVSGLASNNYFAEALIIMKKLQLKHLDLSLPVLLKDETFLILFMNCKRRLNNPESNELHNFDKLLEFNDYINELLKFYFKGKERFKKPFVNPVIMSIYISLIVDGPKFQSSILESNLTFFKNKRQKNDKIYLSPDDYKKLDQVYDISRSQFKDLVLPN</sequence>
<dbReference type="GeneID" id="18250457"/>
<dbReference type="OrthoDB" id="4093324at2759"/>
<keyword evidence="2" id="KW-1185">Reference proteome</keyword>
<dbReference type="EMBL" id="GL996527">
    <property type="protein sequence ID" value="EGV62064.1"/>
    <property type="molecule type" value="Genomic_DNA"/>
</dbReference>
<dbReference type="AlphaFoldDB" id="G3BAH7"/>
<dbReference type="KEGG" id="cten:18250457"/>
<evidence type="ECO:0000313" key="1">
    <source>
        <dbReference type="EMBL" id="EGV62064.1"/>
    </source>
</evidence>
<accession>G3BAH7</accession>
<name>G3BAH7_CANTC</name>
<dbReference type="STRING" id="590646.G3BAH7"/>
<dbReference type="Proteomes" id="UP000000707">
    <property type="component" value="Unassembled WGS sequence"/>
</dbReference>
<organism evidence="2">
    <name type="scientific">Candida tenuis (strain ATCC 10573 / BCRC 21748 / CBS 615 / JCM 9827 / NBRC 10315 / NRRL Y-1498 / VKM Y-70)</name>
    <name type="common">Yeast</name>
    <name type="synonym">Yamadazyma tenuis</name>
    <dbReference type="NCBI Taxonomy" id="590646"/>
    <lineage>
        <taxon>Eukaryota</taxon>
        <taxon>Fungi</taxon>
        <taxon>Dikarya</taxon>
        <taxon>Ascomycota</taxon>
        <taxon>Saccharomycotina</taxon>
        <taxon>Pichiomycetes</taxon>
        <taxon>Debaryomycetaceae</taxon>
        <taxon>Yamadazyma</taxon>
    </lineage>
</organism>
<proteinExistence type="predicted"/>
<dbReference type="eggNOG" id="ENOG502RPYZ">
    <property type="taxonomic scope" value="Eukaryota"/>
</dbReference>
<gene>
    <name evidence="1" type="ORF">CANTEDRAFT_94952</name>
</gene>